<evidence type="ECO:0000313" key="3">
    <source>
        <dbReference type="Proteomes" id="UP000245207"/>
    </source>
</evidence>
<sequence>MWKSLSRKTGWPSSGDPENKHANPANAAAYNRDVIKKATECTHCRSFWNSEMSIMMGISTSAFKGHIFLIPESLRLTPSLMERRMGSMYCIESKPKHDTRFLAANLKHHIGLLKEYFRRLKMATEIAELKDEANIAPTDIIRELDINGDDLGFSKRL</sequence>
<dbReference type="GO" id="GO:0016787">
    <property type="term" value="F:hydrolase activity"/>
    <property type="evidence" value="ECO:0007669"/>
    <property type="project" value="UniProtKB-KW"/>
</dbReference>
<keyword evidence="2" id="KW-0378">Hydrolase</keyword>
<keyword evidence="3" id="KW-1185">Reference proteome</keyword>
<dbReference type="Gene3D" id="3.20.20.80">
    <property type="entry name" value="Glycosidases"/>
    <property type="match status" value="1"/>
</dbReference>
<dbReference type="AlphaFoldDB" id="A0A2U1MAG4"/>
<dbReference type="Proteomes" id="UP000245207">
    <property type="component" value="Unassembled WGS sequence"/>
</dbReference>
<dbReference type="EMBL" id="PKPP01005952">
    <property type="protein sequence ID" value="PWA58245.1"/>
    <property type="molecule type" value="Genomic_DNA"/>
</dbReference>
<name>A0A2U1MAG4_ARTAN</name>
<proteinExistence type="predicted"/>
<protein>
    <submittedName>
        <fullName evidence="2">O-Glycosyl hydrolases family 17 protein</fullName>
    </submittedName>
</protein>
<comment type="caution">
    <text evidence="2">The sequence shown here is derived from an EMBL/GenBank/DDBJ whole genome shotgun (WGS) entry which is preliminary data.</text>
</comment>
<organism evidence="2 3">
    <name type="scientific">Artemisia annua</name>
    <name type="common">Sweet wormwood</name>
    <dbReference type="NCBI Taxonomy" id="35608"/>
    <lineage>
        <taxon>Eukaryota</taxon>
        <taxon>Viridiplantae</taxon>
        <taxon>Streptophyta</taxon>
        <taxon>Embryophyta</taxon>
        <taxon>Tracheophyta</taxon>
        <taxon>Spermatophyta</taxon>
        <taxon>Magnoliopsida</taxon>
        <taxon>eudicotyledons</taxon>
        <taxon>Gunneridae</taxon>
        <taxon>Pentapetalae</taxon>
        <taxon>asterids</taxon>
        <taxon>campanulids</taxon>
        <taxon>Asterales</taxon>
        <taxon>Asteraceae</taxon>
        <taxon>Asteroideae</taxon>
        <taxon>Anthemideae</taxon>
        <taxon>Artemisiinae</taxon>
        <taxon>Artemisia</taxon>
    </lineage>
</organism>
<evidence type="ECO:0000256" key="1">
    <source>
        <dbReference type="SAM" id="MobiDB-lite"/>
    </source>
</evidence>
<feature type="region of interest" description="Disordered" evidence="1">
    <location>
        <begin position="1"/>
        <end position="24"/>
    </location>
</feature>
<evidence type="ECO:0000313" key="2">
    <source>
        <dbReference type="EMBL" id="PWA58245.1"/>
    </source>
</evidence>
<reference evidence="2 3" key="1">
    <citation type="journal article" date="2018" name="Mol. Plant">
        <title>The genome of Artemisia annua provides insight into the evolution of Asteraceae family and artemisinin biosynthesis.</title>
        <authorList>
            <person name="Shen Q."/>
            <person name="Zhang L."/>
            <person name="Liao Z."/>
            <person name="Wang S."/>
            <person name="Yan T."/>
            <person name="Shi P."/>
            <person name="Liu M."/>
            <person name="Fu X."/>
            <person name="Pan Q."/>
            <person name="Wang Y."/>
            <person name="Lv Z."/>
            <person name="Lu X."/>
            <person name="Zhang F."/>
            <person name="Jiang W."/>
            <person name="Ma Y."/>
            <person name="Chen M."/>
            <person name="Hao X."/>
            <person name="Li L."/>
            <person name="Tang Y."/>
            <person name="Lv G."/>
            <person name="Zhou Y."/>
            <person name="Sun X."/>
            <person name="Brodelius P.E."/>
            <person name="Rose J.K.C."/>
            <person name="Tang K."/>
        </authorList>
    </citation>
    <scope>NUCLEOTIDE SEQUENCE [LARGE SCALE GENOMIC DNA]</scope>
    <source>
        <strain evidence="3">cv. Huhao1</strain>
        <tissue evidence="2">Leaf</tissue>
    </source>
</reference>
<gene>
    <name evidence="2" type="ORF">CTI12_AA372710</name>
</gene>
<accession>A0A2U1MAG4</accession>